<dbReference type="InterPro" id="IPR002778">
    <property type="entry name" value="Signal_recog_particle_SRP19"/>
</dbReference>
<dbReference type="GO" id="GO:0006617">
    <property type="term" value="P:SRP-dependent cotranslational protein targeting to membrane, signal sequence recognition"/>
    <property type="evidence" value="ECO:0007669"/>
    <property type="project" value="TreeGrafter"/>
</dbReference>
<proteinExistence type="inferred from homology"/>
<evidence type="ECO:0000256" key="7">
    <source>
        <dbReference type="ARBA" id="ARBA00045518"/>
    </source>
</evidence>
<dbReference type="AlphaFoldDB" id="A0A8C6A1D3"/>
<evidence type="ECO:0000256" key="2">
    <source>
        <dbReference type="ARBA" id="ARBA00008910"/>
    </source>
</evidence>
<dbReference type="InterPro" id="IPR036521">
    <property type="entry name" value="SRP19-like_sf"/>
</dbReference>
<evidence type="ECO:0000256" key="5">
    <source>
        <dbReference type="ARBA" id="ARBA00023274"/>
    </source>
</evidence>
<reference evidence="8" key="1">
    <citation type="submission" date="2025-08" db="UniProtKB">
        <authorList>
            <consortium name="Ensembl"/>
        </authorList>
    </citation>
    <scope>IDENTIFICATION</scope>
</reference>
<comment type="similarity">
    <text evidence="2">Belongs to the SRP19 family.</text>
</comment>
<dbReference type="Pfam" id="PF01922">
    <property type="entry name" value="SRP19"/>
    <property type="match status" value="1"/>
</dbReference>
<reference evidence="8" key="2">
    <citation type="submission" date="2025-09" db="UniProtKB">
        <authorList>
            <consortium name="Ensembl"/>
        </authorList>
    </citation>
    <scope>IDENTIFICATION</scope>
</reference>
<dbReference type="PANTHER" id="PTHR17453:SF0">
    <property type="entry name" value="SIGNAL RECOGNITION PARTICLE 19 KDA PROTEIN"/>
    <property type="match status" value="1"/>
</dbReference>
<dbReference type="Proteomes" id="UP000694407">
    <property type="component" value="Unplaced"/>
</dbReference>
<evidence type="ECO:0000313" key="8">
    <source>
        <dbReference type="Ensembl" id="ENSMMMP00000022702.1"/>
    </source>
</evidence>
<evidence type="ECO:0000256" key="6">
    <source>
        <dbReference type="ARBA" id="ARBA00033772"/>
    </source>
</evidence>
<accession>A0A8C6A1D3</accession>
<keyword evidence="4" id="KW-0733">Signal recognition particle</keyword>
<sequence length="72" mass="8070">MACGPTRSPADQERLICRYPAYLNNKKTITDGRWIPINKTLENPTATEIQNVSSVVDLNVFEDGSLRLISHP</sequence>
<keyword evidence="9" id="KW-1185">Reference proteome</keyword>
<keyword evidence="5" id="KW-0687">Ribonucleoprotein</keyword>
<dbReference type="GeneTree" id="ENSGT00960000191480"/>
<dbReference type="GO" id="GO:0005786">
    <property type="term" value="C:signal recognition particle, endoplasmic reticulum targeting"/>
    <property type="evidence" value="ECO:0007669"/>
    <property type="project" value="UniProtKB-KW"/>
</dbReference>
<evidence type="ECO:0000256" key="1">
    <source>
        <dbReference type="ARBA" id="ARBA00004496"/>
    </source>
</evidence>
<dbReference type="GO" id="GO:0008312">
    <property type="term" value="F:7S RNA binding"/>
    <property type="evidence" value="ECO:0007669"/>
    <property type="project" value="InterPro"/>
</dbReference>
<comment type="subcellular location">
    <subcellularLocation>
        <location evidence="1">Cytoplasm</location>
    </subcellularLocation>
</comment>
<name>A0A8C6A1D3_MARMA</name>
<keyword evidence="3" id="KW-0963">Cytoplasm</keyword>
<evidence type="ECO:0000256" key="3">
    <source>
        <dbReference type="ARBA" id="ARBA00022490"/>
    </source>
</evidence>
<dbReference type="Gene3D" id="3.30.56.30">
    <property type="entry name" value="Signal recognition particle, SRP19-like subunit"/>
    <property type="match status" value="1"/>
</dbReference>
<dbReference type="Ensembl" id="ENSMMMT00000025731.1">
    <property type="protein sequence ID" value="ENSMMMP00000022702.1"/>
    <property type="gene ID" value="ENSMMMG00000019933.1"/>
</dbReference>
<evidence type="ECO:0000313" key="9">
    <source>
        <dbReference type="Proteomes" id="UP000694407"/>
    </source>
</evidence>
<comment type="function">
    <text evidence="7">Component of the signal recognition particle (SRP) complex, a ribonucleoprotein complex that mediates the cotranslational targeting of secretory and membrane proteins to the endoplasmic reticulum (ER). Binds directly to 7SL RNA. Mediates binding of SRP54 to the SRP complex.</text>
</comment>
<protein>
    <recommendedName>
        <fullName evidence="6">Signal recognition particle 19 kDa protein</fullName>
    </recommendedName>
</protein>
<dbReference type="PANTHER" id="PTHR17453">
    <property type="entry name" value="SIGNAL RECOGNITION PARTICLE 19 KD PROTEIN"/>
    <property type="match status" value="1"/>
</dbReference>
<dbReference type="SUPFAM" id="SSF69695">
    <property type="entry name" value="SRP19"/>
    <property type="match status" value="1"/>
</dbReference>
<organism evidence="8 9">
    <name type="scientific">Marmota marmota marmota</name>
    <name type="common">Alpine marmot</name>
    <dbReference type="NCBI Taxonomy" id="9994"/>
    <lineage>
        <taxon>Eukaryota</taxon>
        <taxon>Metazoa</taxon>
        <taxon>Chordata</taxon>
        <taxon>Craniata</taxon>
        <taxon>Vertebrata</taxon>
        <taxon>Euteleostomi</taxon>
        <taxon>Mammalia</taxon>
        <taxon>Eutheria</taxon>
        <taxon>Euarchontoglires</taxon>
        <taxon>Glires</taxon>
        <taxon>Rodentia</taxon>
        <taxon>Sciuromorpha</taxon>
        <taxon>Sciuridae</taxon>
        <taxon>Xerinae</taxon>
        <taxon>Marmotini</taxon>
        <taxon>Marmota</taxon>
    </lineage>
</organism>
<evidence type="ECO:0000256" key="4">
    <source>
        <dbReference type="ARBA" id="ARBA00023135"/>
    </source>
</evidence>